<dbReference type="InterPro" id="IPR045860">
    <property type="entry name" value="Snake_toxin-like_sf"/>
</dbReference>
<proteinExistence type="predicted"/>
<sequence length="157" mass="16709">MKLLVVAVFLSLTAYAASQTINCFQCEADVSDSVTGGITGNNPCLKNANNRNSTVQTATCAASAQCFTRIRTLLGYAFTIERGCWTNYDDKGDADNCANKEDNDCNGVTKSGTCFKCCNTNRCNANFAQLAGVKNGVSGLHMLSVMALLPVAVAMFF</sequence>
<dbReference type="AlphaFoldDB" id="A0A9J7NCX6"/>
<keyword evidence="1" id="KW-0732">Signal</keyword>
<evidence type="ECO:0000256" key="1">
    <source>
        <dbReference type="SAM" id="SignalP"/>
    </source>
</evidence>
<accession>A0A9J7NCX6</accession>
<keyword evidence="2" id="KW-1185">Reference proteome</keyword>
<name>A0A9J7NCX6_BRAFL</name>
<evidence type="ECO:0000313" key="3">
    <source>
        <dbReference type="RefSeq" id="XP_035698356.1"/>
    </source>
</evidence>
<reference evidence="2" key="1">
    <citation type="journal article" date="2020" name="Nat. Ecol. Evol.">
        <title>Deeply conserved synteny resolves early events in vertebrate evolution.</title>
        <authorList>
            <person name="Simakov O."/>
            <person name="Marletaz F."/>
            <person name="Yue J.X."/>
            <person name="O'Connell B."/>
            <person name="Jenkins J."/>
            <person name="Brandt A."/>
            <person name="Calef R."/>
            <person name="Tung C.H."/>
            <person name="Huang T.K."/>
            <person name="Schmutz J."/>
            <person name="Satoh N."/>
            <person name="Yu J.K."/>
            <person name="Putnam N.H."/>
            <person name="Green R.E."/>
            <person name="Rokhsar D.S."/>
        </authorList>
    </citation>
    <scope>NUCLEOTIDE SEQUENCE [LARGE SCALE GENOMIC DNA]</scope>
    <source>
        <strain evidence="2">S238N-H82</strain>
    </source>
</reference>
<dbReference type="GeneID" id="118431343"/>
<organism evidence="2 3">
    <name type="scientific">Branchiostoma floridae</name>
    <name type="common">Florida lancelet</name>
    <name type="synonym">Amphioxus</name>
    <dbReference type="NCBI Taxonomy" id="7739"/>
    <lineage>
        <taxon>Eukaryota</taxon>
        <taxon>Metazoa</taxon>
        <taxon>Chordata</taxon>
        <taxon>Cephalochordata</taxon>
        <taxon>Leptocardii</taxon>
        <taxon>Amphioxiformes</taxon>
        <taxon>Branchiostomatidae</taxon>
        <taxon>Branchiostoma</taxon>
    </lineage>
</organism>
<feature type="chain" id="PRO_5039912793" evidence="1">
    <location>
        <begin position="19"/>
        <end position="157"/>
    </location>
</feature>
<dbReference type="RefSeq" id="XP_035698356.1">
    <property type="nucleotide sequence ID" value="XM_035842463.1"/>
</dbReference>
<reference evidence="3" key="2">
    <citation type="submission" date="2025-08" db="UniProtKB">
        <authorList>
            <consortium name="RefSeq"/>
        </authorList>
    </citation>
    <scope>IDENTIFICATION</scope>
    <source>
        <strain evidence="3">S238N-H82</strain>
        <tissue evidence="3">Testes</tissue>
    </source>
</reference>
<dbReference type="Gene3D" id="2.10.60.10">
    <property type="entry name" value="CD59"/>
    <property type="match status" value="1"/>
</dbReference>
<dbReference type="KEGG" id="bfo:118431343"/>
<evidence type="ECO:0000313" key="2">
    <source>
        <dbReference type="Proteomes" id="UP000001554"/>
    </source>
</evidence>
<protein>
    <submittedName>
        <fullName evidence="3">Uncharacterized protein LOC118431343</fullName>
    </submittedName>
</protein>
<dbReference type="Proteomes" id="UP000001554">
    <property type="component" value="Chromosome 15"/>
</dbReference>
<gene>
    <name evidence="3" type="primary">LOC118431343</name>
</gene>
<dbReference type="SUPFAM" id="SSF57302">
    <property type="entry name" value="Snake toxin-like"/>
    <property type="match status" value="1"/>
</dbReference>
<feature type="signal peptide" evidence="1">
    <location>
        <begin position="1"/>
        <end position="18"/>
    </location>
</feature>